<reference evidence="2 3" key="1">
    <citation type="submission" date="2020-03" db="EMBL/GenBank/DDBJ databases">
        <title>Whole genome shotgun sequence of Phytohabitans suffuscus NBRC 105367.</title>
        <authorList>
            <person name="Komaki H."/>
            <person name="Tamura T."/>
        </authorList>
    </citation>
    <scope>NUCLEOTIDE SEQUENCE [LARGE SCALE GENOMIC DNA]</scope>
    <source>
        <strain evidence="2 3">NBRC 105367</strain>
    </source>
</reference>
<organism evidence="2 3">
    <name type="scientific">Phytohabitans suffuscus</name>
    <dbReference type="NCBI Taxonomy" id="624315"/>
    <lineage>
        <taxon>Bacteria</taxon>
        <taxon>Bacillati</taxon>
        <taxon>Actinomycetota</taxon>
        <taxon>Actinomycetes</taxon>
        <taxon>Micromonosporales</taxon>
        <taxon>Micromonosporaceae</taxon>
    </lineage>
</organism>
<evidence type="ECO:0000313" key="2">
    <source>
        <dbReference type="EMBL" id="BCB89398.1"/>
    </source>
</evidence>
<dbReference type="RefSeq" id="WP_173161246.1">
    <property type="nucleotide sequence ID" value="NZ_AP022871.1"/>
</dbReference>
<dbReference type="AlphaFoldDB" id="A0A6F8YTY1"/>
<feature type="compositionally biased region" description="Polar residues" evidence="1">
    <location>
        <begin position="135"/>
        <end position="144"/>
    </location>
</feature>
<accession>A0A6F8YTY1</accession>
<reference evidence="2 3" key="2">
    <citation type="submission" date="2020-03" db="EMBL/GenBank/DDBJ databases">
        <authorList>
            <person name="Ichikawa N."/>
            <person name="Kimura A."/>
            <person name="Kitahashi Y."/>
            <person name="Uohara A."/>
        </authorList>
    </citation>
    <scope>NUCLEOTIDE SEQUENCE [LARGE SCALE GENOMIC DNA]</scope>
    <source>
        <strain evidence="2 3">NBRC 105367</strain>
    </source>
</reference>
<feature type="compositionally biased region" description="Low complexity" evidence="1">
    <location>
        <begin position="157"/>
        <end position="166"/>
    </location>
</feature>
<dbReference type="KEGG" id="psuu:Psuf_067110"/>
<keyword evidence="3" id="KW-1185">Reference proteome</keyword>
<proteinExistence type="predicted"/>
<gene>
    <name evidence="2" type="ORF">Psuf_067110</name>
</gene>
<protein>
    <submittedName>
        <fullName evidence="2">Uncharacterized protein</fullName>
    </submittedName>
</protein>
<dbReference type="Proteomes" id="UP000503011">
    <property type="component" value="Chromosome"/>
</dbReference>
<evidence type="ECO:0000313" key="3">
    <source>
        <dbReference type="Proteomes" id="UP000503011"/>
    </source>
</evidence>
<dbReference type="EMBL" id="AP022871">
    <property type="protein sequence ID" value="BCB89398.1"/>
    <property type="molecule type" value="Genomic_DNA"/>
</dbReference>
<name>A0A6F8YTY1_9ACTN</name>
<sequence length="172" mass="18764">MPNDQQASAQEALARRILMRDTRRIMDKPGNPDAEVARRAHLSLRKQSTHKRHSRDKLTAAAGIVSFKSGGNGSLRELNARRAVLDRIVETIAKSPDLQVLQSHKALNAYQTEKEIFKLQTKNLERLDAAKRTRSAASLTSPGTDQGRAGGDSPKRAGSPARQQPASPAPSL</sequence>
<feature type="region of interest" description="Disordered" evidence="1">
    <location>
        <begin position="128"/>
        <end position="172"/>
    </location>
</feature>
<evidence type="ECO:0000256" key="1">
    <source>
        <dbReference type="SAM" id="MobiDB-lite"/>
    </source>
</evidence>